<feature type="modified residue" description="N5-methylglutamine" evidence="5">
    <location>
        <position position="230"/>
    </location>
</feature>
<comment type="caution">
    <text evidence="10">The sequence shown here is derived from an EMBL/GenBank/DDBJ whole genome shotgun (WGS) entry which is preliminary data.</text>
</comment>
<evidence type="ECO:0000256" key="5">
    <source>
        <dbReference type="HAMAP-Rule" id="MF_00093"/>
    </source>
</evidence>
<dbReference type="SUPFAM" id="SSF75620">
    <property type="entry name" value="Release factor"/>
    <property type="match status" value="1"/>
</dbReference>
<dbReference type="InterPro" id="IPR045853">
    <property type="entry name" value="Pep_chain_release_fac_I_sf"/>
</dbReference>
<evidence type="ECO:0000256" key="2">
    <source>
        <dbReference type="ARBA" id="ARBA00010835"/>
    </source>
</evidence>
<dbReference type="HAMAP" id="MF_00093">
    <property type="entry name" value="Rel_fac_1"/>
    <property type="match status" value="1"/>
</dbReference>
<protein>
    <recommendedName>
        <fullName evidence="5 6">Peptide chain release factor 1</fullName>
        <shortName evidence="5">RF-1</shortName>
    </recommendedName>
</protein>
<dbReference type="InterPro" id="IPR005139">
    <property type="entry name" value="PCRF"/>
</dbReference>
<dbReference type="AlphaFoldDB" id="A0A1F5SLB5"/>
<feature type="coiled-coil region" evidence="7">
    <location>
        <begin position="48"/>
        <end position="91"/>
    </location>
</feature>
<evidence type="ECO:0000256" key="8">
    <source>
        <dbReference type="SAM" id="MobiDB-lite"/>
    </source>
</evidence>
<feature type="region of interest" description="Disordered" evidence="8">
    <location>
        <begin position="279"/>
        <end position="307"/>
    </location>
</feature>
<evidence type="ECO:0000259" key="9">
    <source>
        <dbReference type="SMART" id="SM00937"/>
    </source>
</evidence>
<keyword evidence="7" id="KW-0175">Coiled coil</keyword>
<dbReference type="SMART" id="SM00937">
    <property type="entry name" value="PCRF"/>
    <property type="match status" value="1"/>
</dbReference>
<evidence type="ECO:0000256" key="4">
    <source>
        <dbReference type="ARBA" id="ARBA00022917"/>
    </source>
</evidence>
<dbReference type="InterPro" id="IPR000352">
    <property type="entry name" value="Pep_chain_release_fac_I"/>
</dbReference>
<evidence type="ECO:0000256" key="1">
    <source>
        <dbReference type="ARBA" id="ARBA00002986"/>
    </source>
</evidence>
<dbReference type="NCBIfam" id="TIGR00019">
    <property type="entry name" value="prfA"/>
    <property type="match status" value="1"/>
</dbReference>
<name>A0A1F5SLB5_9BACT</name>
<dbReference type="Gene3D" id="3.30.70.1660">
    <property type="match status" value="1"/>
</dbReference>
<keyword evidence="3 5" id="KW-0488">Methylation</keyword>
<dbReference type="Proteomes" id="UP000178367">
    <property type="component" value="Unassembled WGS sequence"/>
</dbReference>
<dbReference type="PANTHER" id="PTHR43804:SF7">
    <property type="entry name" value="LD18447P"/>
    <property type="match status" value="1"/>
</dbReference>
<accession>A0A1F5SLB5</accession>
<proteinExistence type="inferred from homology"/>
<evidence type="ECO:0000256" key="6">
    <source>
        <dbReference type="NCBIfam" id="TIGR00019"/>
    </source>
</evidence>
<organism evidence="10 11">
    <name type="scientific">Candidatus Falkowbacteria bacterium RIFOXYA2_FULL_47_19</name>
    <dbReference type="NCBI Taxonomy" id="1797994"/>
    <lineage>
        <taxon>Bacteria</taxon>
        <taxon>Candidatus Falkowiibacteriota</taxon>
    </lineage>
</organism>
<comment type="PTM">
    <text evidence="5">Methylated by PrmC. Methylation increases the termination efficiency of RF1.</text>
</comment>
<keyword evidence="5" id="KW-0963">Cytoplasm</keyword>
<dbReference type="Gene3D" id="3.30.160.20">
    <property type="match status" value="1"/>
</dbReference>
<evidence type="ECO:0000256" key="7">
    <source>
        <dbReference type="SAM" id="Coils"/>
    </source>
</evidence>
<dbReference type="Pfam" id="PF00472">
    <property type="entry name" value="RF-1"/>
    <property type="match status" value="1"/>
</dbReference>
<dbReference type="FunFam" id="3.30.160.20:FF:000004">
    <property type="entry name" value="Peptide chain release factor 1"/>
    <property type="match status" value="1"/>
</dbReference>
<dbReference type="GO" id="GO:0005737">
    <property type="term" value="C:cytoplasm"/>
    <property type="evidence" value="ECO:0007669"/>
    <property type="project" value="UniProtKB-SubCell"/>
</dbReference>
<dbReference type="GO" id="GO:0016149">
    <property type="term" value="F:translation release factor activity, codon specific"/>
    <property type="evidence" value="ECO:0007669"/>
    <property type="project" value="UniProtKB-UniRule"/>
</dbReference>
<dbReference type="Pfam" id="PF03462">
    <property type="entry name" value="PCRF"/>
    <property type="match status" value="1"/>
</dbReference>
<sequence>MYDDIKKQFKELEDQLSDPAITRDIKKLTEISRRHSELKDVYGLVLELEKTENNIVQNKEMIKNETDEEIKNMAREELAGLEKKYDELRLDLEKELNPDDPRDKKNVIIEIRAGTGGDESALFAAELFRMYSRYAENKSWKINILHSSRIGLGGFKEVVFEIKGKNAFSTLKFEAGTHRVQRVPETEKAGRVHTSAVTVAVLPEAEELDLEIKLEDLRIDTYAASGPGGQKVNTTNSAIRITHLPTGLVVQCQDQKDQHQNKEKAMQILRSRLVQKLEDDQRAKEAADRKQQIGSGDRSEKIRTYNYPQDRITDHRIKQNWSNMNAILNGDLDNIIDALKEAQSALNNPAMKKPA</sequence>
<dbReference type="NCBIfam" id="NF001859">
    <property type="entry name" value="PRK00591.1"/>
    <property type="match status" value="1"/>
</dbReference>
<comment type="subcellular location">
    <subcellularLocation>
        <location evidence="5">Cytoplasm</location>
    </subcellularLocation>
</comment>
<dbReference type="STRING" id="1797994.A2227_01565"/>
<feature type="domain" description="Peptide chain release factor" evidence="9">
    <location>
        <begin position="60"/>
        <end position="174"/>
    </location>
</feature>
<gene>
    <name evidence="5" type="primary">prfA</name>
    <name evidence="10" type="ORF">A2227_01565</name>
</gene>
<dbReference type="InterPro" id="IPR004373">
    <property type="entry name" value="RF-1"/>
</dbReference>
<dbReference type="Gene3D" id="6.10.140.1950">
    <property type="match status" value="1"/>
</dbReference>
<reference evidence="10 11" key="1">
    <citation type="journal article" date="2016" name="Nat. Commun.">
        <title>Thousands of microbial genomes shed light on interconnected biogeochemical processes in an aquifer system.</title>
        <authorList>
            <person name="Anantharaman K."/>
            <person name="Brown C.T."/>
            <person name="Hug L.A."/>
            <person name="Sharon I."/>
            <person name="Castelle C.J."/>
            <person name="Probst A.J."/>
            <person name="Thomas B.C."/>
            <person name="Singh A."/>
            <person name="Wilkins M.J."/>
            <person name="Karaoz U."/>
            <person name="Brodie E.L."/>
            <person name="Williams K.H."/>
            <person name="Hubbard S.S."/>
            <person name="Banfield J.F."/>
        </authorList>
    </citation>
    <scope>NUCLEOTIDE SEQUENCE [LARGE SCALE GENOMIC DNA]</scope>
</reference>
<dbReference type="EMBL" id="MFGB01000007">
    <property type="protein sequence ID" value="OGF27518.1"/>
    <property type="molecule type" value="Genomic_DNA"/>
</dbReference>
<comment type="function">
    <text evidence="1 5">Peptide chain release factor 1 directs the termination of translation in response to the peptide chain termination codons UAG and UAA.</text>
</comment>
<evidence type="ECO:0000256" key="3">
    <source>
        <dbReference type="ARBA" id="ARBA00022481"/>
    </source>
</evidence>
<comment type="similarity">
    <text evidence="2 5">Belongs to the prokaryotic/mitochondrial release factor family.</text>
</comment>
<dbReference type="PANTHER" id="PTHR43804">
    <property type="entry name" value="LD18447P"/>
    <property type="match status" value="1"/>
</dbReference>
<dbReference type="InterPro" id="IPR050057">
    <property type="entry name" value="Prokaryotic/Mito_RF"/>
</dbReference>
<keyword evidence="4 5" id="KW-0648">Protein biosynthesis</keyword>
<dbReference type="FunFam" id="3.30.70.1660:FF:000002">
    <property type="entry name" value="Peptide chain release factor 1"/>
    <property type="match status" value="1"/>
</dbReference>
<feature type="compositionally biased region" description="Basic and acidic residues" evidence="8">
    <location>
        <begin position="279"/>
        <end position="303"/>
    </location>
</feature>
<evidence type="ECO:0000313" key="10">
    <source>
        <dbReference type="EMBL" id="OGF27518.1"/>
    </source>
</evidence>
<evidence type="ECO:0000313" key="11">
    <source>
        <dbReference type="Proteomes" id="UP000178367"/>
    </source>
</evidence>